<organism evidence="2">
    <name type="scientific">Bracon brevicornis</name>
    <dbReference type="NCBI Taxonomy" id="1563983"/>
    <lineage>
        <taxon>Eukaryota</taxon>
        <taxon>Metazoa</taxon>
        <taxon>Ecdysozoa</taxon>
        <taxon>Arthropoda</taxon>
        <taxon>Hexapoda</taxon>
        <taxon>Insecta</taxon>
        <taxon>Pterygota</taxon>
        <taxon>Neoptera</taxon>
        <taxon>Endopterygota</taxon>
        <taxon>Hymenoptera</taxon>
        <taxon>Apocrita</taxon>
        <taxon>Ichneumonoidea</taxon>
        <taxon>Braconidae</taxon>
        <taxon>Braconinae</taxon>
        <taxon>Bracon</taxon>
    </lineage>
</organism>
<dbReference type="AlphaFoldDB" id="A0A6V7LGX6"/>
<gene>
    <name evidence="2" type="ORF">BBRV_LOCUS103186</name>
</gene>
<feature type="compositionally biased region" description="Polar residues" evidence="1">
    <location>
        <begin position="1"/>
        <end position="35"/>
    </location>
</feature>
<evidence type="ECO:0000256" key="1">
    <source>
        <dbReference type="SAM" id="MobiDB-lite"/>
    </source>
</evidence>
<proteinExistence type="predicted"/>
<feature type="region of interest" description="Disordered" evidence="1">
    <location>
        <begin position="1"/>
        <end position="63"/>
    </location>
</feature>
<name>A0A6V7LGX6_9HYME</name>
<reference evidence="2" key="1">
    <citation type="submission" date="2020-07" db="EMBL/GenBank/DDBJ databases">
        <authorList>
            <person name="Ferguson B K."/>
        </authorList>
    </citation>
    <scope>NUCLEOTIDE SEQUENCE</scope>
    <source>
        <strain evidence="2">L06</strain>
    </source>
</reference>
<evidence type="ECO:0000313" key="2">
    <source>
        <dbReference type="EMBL" id="CAD1574117.1"/>
    </source>
</evidence>
<dbReference type="EMBL" id="CADCXW020000340">
    <property type="protein sequence ID" value="CAD1574117.1"/>
    <property type="molecule type" value="Genomic_DNA"/>
</dbReference>
<accession>A0A6V7LGX6</accession>
<sequence>MNNNVASSSGQQAGNLDNQRDLVQQPENLPGSSCGQRRPAPANPADEPPAQRPRVDDLREELPDMVPINEDVLAEDMRREYCWSIFRRIVRRSPERRLDRREMVNIMRDFIDVLVSIIWSHN</sequence>
<feature type="compositionally biased region" description="Basic and acidic residues" evidence="1">
    <location>
        <begin position="53"/>
        <end position="62"/>
    </location>
</feature>
<protein>
    <submittedName>
        <fullName evidence="2">Uncharacterized protein</fullName>
    </submittedName>
</protein>